<protein>
    <submittedName>
        <fullName evidence="1">Uncharacterized protein</fullName>
    </submittedName>
</protein>
<reference evidence="1 2" key="1">
    <citation type="submission" date="2020-02" db="EMBL/GenBank/DDBJ databases">
        <title>The whole genome sequence of CPCC 205119.</title>
        <authorList>
            <person name="Jiang Z."/>
        </authorList>
    </citation>
    <scope>NUCLEOTIDE SEQUENCE [LARGE SCALE GENOMIC DNA]</scope>
    <source>
        <strain evidence="1 2">CPCC 205119</strain>
    </source>
</reference>
<keyword evidence="2" id="KW-1185">Reference proteome</keyword>
<name>A0A7K3WDR9_9ACTN</name>
<accession>A0A7K3WDR9</accession>
<evidence type="ECO:0000313" key="1">
    <source>
        <dbReference type="EMBL" id="NEL53663.1"/>
    </source>
</evidence>
<proteinExistence type="predicted"/>
<dbReference type="AlphaFoldDB" id="A0A7K3WDR9"/>
<evidence type="ECO:0000313" key="2">
    <source>
        <dbReference type="Proteomes" id="UP000470470"/>
    </source>
</evidence>
<organism evidence="1 2">
    <name type="scientific">Goekera deserti</name>
    <dbReference type="NCBI Taxonomy" id="2497753"/>
    <lineage>
        <taxon>Bacteria</taxon>
        <taxon>Bacillati</taxon>
        <taxon>Actinomycetota</taxon>
        <taxon>Actinomycetes</taxon>
        <taxon>Geodermatophilales</taxon>
        <taxon>Geodermatophilaceae</taxon>
        <taxon>Goekera</taxon>
    </lineage>
</organism>
<gene>
    <name evidence="1" type="ORF">G1H19_06545</name>
</gene>
<comment type="caution">
    <text evidence="1">The sequence shown here is derived from an EMBL/GenBank/DDBJ whole genome shotgun (WGS) entry which is preliminary data.</text>
</comment>
<sequence length="56" mass="6190">MTSTQTAPAPTDRYRRLPEPVPLDQFTISVNVVQTPAGQEPDDREAVLRLTGWGPL</sequence>
<dbReference type="EMBL" id="JAAGWK010000009">
    <property type="protein sequence ID" value="NEL53663.1"/>
    <property type="molecule type" value="Genomic_DNA"/>
</dbReference>
<dbReference type="Proteomes" id="UP000470470">
    <property type="component" value="Unassembled WGS sequence"/>
</dbReference>
<dbReference type="RefSeq" id="WP_162392631.1">
    <property type="nucleotide sequence ID" value="NZ_JAABOZ010000002.1"/>
</dbReference>